<dbReference type="Gene3D" id="2.40.10.350">
    <property type="entry name" value="Rod shape-determining protein MreC, domain 2"/>
    <property type="match status" value="1"/>
</dbReference>
<evidence type="ECO:0000256" key="4">
    <source>
        <dbReference type="ARBA" id="ARBA00032089"/>
    </source>
</evidence>
<comment type="caution">
    <text evidence="7">The sequence shown here is derived from an EMBL/GenBank/DDBJ whole genome shotgun (WGS) entry which is preliminary data.</text>
</comment>
<feature type="domain" description="Rod shape-determining protein MreC beta-barrel core" evidence="6">
    <location>
        <begin position="109"/>
        <end position="257"/>
    </location>
</feature>
<evidence type="ECO:0000256" key="1">
    <source>
        <dbReference type="ARBA" id="ARBA00009369"/>
    </source>
</evidence>
<gene>
    <name evidence="7" type="ORF">DDV96_01490</name>
</gene>
<dbReference type="RefSeq" id="WP_116692963.1">
    <property type="nucleotide sequence ID" value="NZ_QEHR01000001.1"/>
</dbReference>
<evidence type="ECO:0000313" key="7">
    <source>
        <dbReference type="EMBL" id="PVW17216.1"/>
    </source>
</evidence>
<dbReference type="NCBIfam" id="NF010532">
    <property type="entry name" value="PRK13922.9-3"/>
    <property type="match status" value="1"/>
</dbReference>
<evidence type="ECO:0000259" key="6">
    <source>
        <dbReference type="Pfam" id="PF04085"/>
    </source>
</evidence>
<dbReference type="InterPro" id="IPR055342">
    <property type="entry name" value="MreC_beta-barrel_core"/>
</dbReference>
<dbReference type="GO" id="GO:0008360">
    <property type="term" value="P:regulation of cell shape"/>
    <property type="evidence" value="ECO:0007669"/>
    <property type="project" value="UniProtKB-KW"/>
</dbReference>
<dbReference type="Gene3D" id="2.40.10.340">
    <property type="entry name" value="Rod shape-determining protein MreC, domain 1"/>
    <property type="match status" value="1"/>
</dbReference>
<dbReference type="InterPro" id="IPR042175">
    <property type="entry name" value="Cell/Rod_MreC_2"/>
</dbReference>
<protein>
    <recommendedName>
        <fullName evidence="2">Cell shape-determining protein MreC</fullName>
    </recommendedName>
    <alternativeName>
        <fullName evidence="4">Cell shape protein MreC</fullName>
    </alternativeName>
</protein>
<comment type="similarity">
    <text evidence="1">Belongs to the MreC family.</text>
</comment>
<organism evidence="7 8">
    <name type="scientific">Marixanthomonas spongiae</name>
    <dbReference type="NCBI Taxonomy" id="2174845"/>
    <lineage>
        <taxon>Bacteria</taxon>
        <taxon>Pseudomonadati</taxon>
        <taxon>Bacteroidota</taxon>
        <taxon>Flavobacteriia</taxon>
        <taxon>Flavobacteriales</taxon>
        <taxon>Flavobacteriaceae</taxon>
        <taxon>Marixanthomonas</taxon>
    </lineage>
</organism>
<keyword evidence="5" id="KW-0175">Coiled coil</keyword>
<proteinExistence type="inferred from homology"/>
<dbReference type="EMBL" id="QEHR01000001">
    <property type="protein sequence ID" value="PVW17216.1"/>
    <property type="molecule type" value="Genomic_DNA"/>
</dbReference>
<dbReference type="PANTHER" id="PTHR34138">
    <property type="entry name" value="CELL SHAPE-DETERMINING PROTEIN MREC"/>
    <property type="match status" value="1"/>
</dbReference>
<dbReference type="OrthoDB" id="9811827at2"/>
<dbReference type="GO" id="GO:0005886">
    <property type="term" value="C:plasma membrane"/>
    <property type="evidence" value="ECO:0007669"/>
    <property type="project" value="TreeGrafter"/>
</dbReference>
<dbReference type="InterPro" id="IPR042177">
    <property type="entry name" value="Cell/Rod_1"/>
</dbReference>
<keyword evidence="8" id="KW-1185">Reference proteome</keyword>
<evidence type="ECO:0000313" key="8">
    <source>
        <dbReference type="Proteomes" id="UP000245962"/>
    </source>
</evidence>
<sequence>MQQIIFFFIRNKNFLLFAVLFFVSVYLTIQTHGYHNGKYVSSANFISGNVFSAKSNVTGYFGLDEQNQRLLEENKRLRTQLEALKSSDESHGADSITIPSGFKYKSARIINNTYSKSKNYLTLQKGKKDSVKIDMGVISSKGIIGIVNAVSENFSTVQSILNTESQINARLKKSNHFGTLTWDTKDPNIVQLIDIPRLAPVKFGDTIITGGKSTIFPEGILIGTIQEYNLDEADNYYDLQVKLFNDMTNLKHVYLIENTNSEEILQLENQVEHAE</sequence>
<dbReference type="Pfam" id="PF04085">
    <property type="entry name" value="MreC"/>
    <property type="match status" value="1"/>
</dbReference>
<dbReference type="AlphaFoldDB" id="A0A2U0I800"/>
<reference evidence="7 8" key="1">
    <citation type="submission" date="2018-04" db="EMBL/GenBank/DDBJ databases">
        <title>Marixanthomonas spongiae HN-E44 sp. nov., isolated from a marine sponge.</title>
        <authorList>
            <person name="Luo L."/>
            <person name="Zhuang L."/>
        </authorList>
    </citation>
    <scope>NUCLEOTIDE SEQUENCE [LARGE SCALE GENOMIC DNA]</scope>
    <source>
        <strain evidence="7 8">HN-E44</strain>
    </source>
</reference>
<accession>A0A2U0I800</accession>
<evidence type="ECO:0000256" key="2">
    <source>
        <dbReference type="ARBA" id="ARBA00013855"/>
    </source>
</evidence>
<dbReference type="InterPro" id="IPR007221">
    <property type="entry name" value="MreC"/>
</dbReference>
<feature type="coiled-coil region" evidence="5">
    <location>
        <begin position="60"/>
        <end position="87"/>
    </location>
</feature>
<name>A0A2U0I800_9FLAO</name>
<dbReference type="Proteomes" id="UP000245962">
    <property type="component" value="Unassembled WGS sequence"/>
</dbReference>
<keyword evidence="3" id="KW-0133">Cell shape</keyword>
<dbReference type="NCBIfam" id="TIGR00219">
    <property type="entry name" value="mreC"/>
    <property type="match status" value="1"/>
</dbReference>
<evidence type="ECO:0000256" key="5">
    <source>
        <dbReference type="SAM" id="Coils"/>
    </source>
</evidence>
<dbReference type="PANTHER" id="PTHR34138:SF1">
    <property type="entry name" value="CELL SHAPE-DETERMINING PROTEIN MREC"/>
    <property type="match status" value="1"/>
</dbReference>
<evidence type="ECO:0000256" key="3">
    <source>
        <dbReference type="ARBA" id="ARBA00022960"/>
    </source>
</evidence>